<dbReference type="AlphaFoldDB" id="A0A317SRX8"/>
<evidence type="ECO:0000313" key="1">
    <source>
        <dbReference type="EMBL" id="PWW76560.1"/>
    </source>
</evidence>
<gene>
    <name evidence="1" type="ORF">C7212DRAFT_344152</name>
</gene>
<name>A0A317SRX8_9PEZI</name>
<evidence type="ECO:0000313" key="2">
    <source>
        <dbReference type="Proteomes" id="UP000246991"/>
    </source>
</evidence>
<keyword evidence="2" id="KW-1185">Reference proteome</keyword>
<dbReference type="EMBL" id="PYWC01000032">
    <property type="protein sequence ID" value="PWW76560.1"/>
    <property type="molecule type" value="Genomic_DNA"/>
</dbReference>
<proteinExistence type="predicted"/>
<organism evidence="1 2">
    <name type="scientific">Tuber magnatum</name>
    <name type="common">white Piedmont truffle</name>
    <dbReference type="NCBI Taxonomy" id="42249"/>
    <lineage>
        <taxon>Eukaryota</taxon>
        <taxon>Fungi</taxon>
        <taxon>Dikarya</taxon>
        <taxon>Ascomycota</taxon>
        <taxon>Pezizomycotina</taxon>
        <taxon>Pezizomycetes</taxon>
        <taxon>Pezizales</taxon>
        <taxon>Tuberaceae</taxon>
        <taxon>Tuber</taxon>
    </lineage>
</organism>
<protein>
    <submittedName>
        <fullName evidence="1">Uncharacterized protein</fullName>
    </submittedName>
</protein>
<reference evidence="1 2" key="1">
    <citation type="submission" date="2018-03" db="EMBL/GenBank/DDBJ databases">
        <title>Genomes of Pezizomycetes fungi and the evolution of truffles.</title>
        <authorList>
            <person name="Murat C."/>
            <person name="Payen T."/>
            <person name="Noel B."/>
            <person name="Kuo A."/>
            <person name="Martin F.M."/>
        </authorList>
    </citation>
    <scope>NUCLEOTIDE SEQUENCE [LARGE SCALE GENOMIC DNA]</scope>
    <source>
        <strain evidence="1">091103-1</strain>
    </source>
</reference>
<comment type="caution">
    <text evidence="1">The sequence shown here is derived from an EMBL/GenBank/DDBJ whole genome shotgun (WGS) entry which is preliminary data.</text>
</comment>
<sequence>MESINRLLHYDYCMAVGMHYKSWKNEDGADMVLKAIEQVGIEDSTEKHIIPNEKKYVLRIPPNDASRRVMNSYADDALHIQNMNLESGREQAVLQDSYFIENGVRTILKCENKMKAARDD</sequence>
<accession>A0A317SRX8</accession>
<dbReference type="Proteomes" id="UP000246991">
    <property type="component" value="Unassembled WGS sequence"/>
</dbReference>